<dbReference type="GO" id="GO:0017000">
    <property type="term" value="P:antibiotic biosynthetic process"/>
    <property type="evidence" value="ECO:0007669"/>
    <property type="project" value="UniProtKB-ARBA"/>
</dbReference>
<dbReference type="EMBL" id="LJBN01000103">
    <property type="protein sequence ID" value="OOQ89740.1"/>
    <property type="molecule type" value="Genomic_DNA"/>
</dbReference>
<dbReference type="InterPro" id="IPR052558">
    <property type="entry name" value="Siderophore_Hydrolase_D"/>
</dbReference>
<dbReference type="Proteomes" id="UP000190744">
    <property type="component" value="Unassembled WGS sequence"/>
</dbReference>
<dbReference type="Pfam" id="PF00756">
    <property type="entry name" value="Esterase"/>
    <property type="match status" value="1"/>
</dbReference>
<accession>A0A1S9RWS5</accession>
<gene>
    <name evidence="3" type="ORF">PEBR_07166</name>
</gene>
<comment type="similarity">
    <text evidence="1">Belongs to the esterase D family.</text>
</comment>
<name>A0A1S9RWS5_PENBI</name>
<dbReference type="InterPro" id="IPR029058">
    <property type="entry name" value="AB_hydrolase_fold"/>
</dbReference>
<protein>
    <submittedName>
        <fullName evidence="3">Siderophore esterase IroE-like protein</fullName>
    </submittedName>
</protein>
<reference evidence="4" key="1">
    <citation type="submission" date="2015-09" db="EMBL/GenBank/DDBJ databases">
        <authorList>
            <person name="Fill T.P."/>
            <person name="Baretta J.F."/>
            <person name="de Almeida L.G."/>
            <person name="Rocha M."/>
            <person name="de Souza D.H."/>
            <person name="Malavazi I."/>
            <person name="Cerdeira L.T."/>
            <person name="Hong H."/>
            <person name="Samborskyy M."/>
            <person name="de Vasconcelos A.T."/>
            <person name="Leadlay P."/>
            <person name="Rodrigues-Filho E."/>
        </authorList>
    </citation>
    <scope>NUCLEOTIDE SEQUENCE [LARGE SCALE GENOMIC DNA]</scope>
    <source>
        <strain evidence="4">LaBioMMi 136</strain>
    </source>
</reference>
<dbReference type="GO" id="GO:0072330">
    <property type="term" value="P:monocarboxylic acid biosynthetic process"/>
    <property type="evidence" value="ECO:0007669"/>
    <property type="project" value="UniProtKB-ARBA"/>
</dbReference>
<keyword evidence="2" id="KW-0378">Hydrolase</keyword>
<sequence length="307" mass="34809">MASEWDFKRNDACIRNIASWDVTSPKNQPYLLQVSWPLEWPFLEEKDSMGSKANVLYLVDGNAMFLSATEIVRRRRLRKPEELATIIIGISYPLTNSVYSPRRNFDLTPPCQSYNLPNGAQENTLPQEYGGADIFLDFITNTIHSYVFSILFPWVSVQQTGLFGHSYGALFALHTLYTAPASFDAYLAASPSIWWNDNFILQEESQFYNSTTPSHRPAIWMAYGGLEEASQSEIDQPDEKLDGRARLRKERRMGRNCEEMAHRLKESGKVGGVRMRRYEDEDHISVVAGALGGGISFFLDGNEAGRL</sequence>
<dbReference type="GO" id="GO:0016788">
    <property type="term" value="F:hydrolase activity, acting on ester bonds"/>
    <property type="evidence" value="ECO:0007669"/>
    <property type="project" value="TreeGrafter"/>
</dbReference>
<organism evidence="3 4">
    <name type="scientific">Penicillium brasilianum</name>
    <dbReference type="NCBI Taxonomy" id="104259"/>
    <lineage>
        <taxon>Eukaryota</taxon>
        <taxon>Fungi</taxon>
        <taxon>Dikarya</taxon>
        <taxon>Ascomycota</taxon>
        <taxon>Pezizomycotina</taxon>
        <taxon>Eurotiomycetes</taxon>
        <taxon>Eurotiomycetidae</taxon>
        <taxon>Eurotiales</taxon>
        <taxon>Aspergillaceae</taxon>
        <taxon>Penicillium</taxon>
    </lineage>
</organism>
<dbReference type="PANTHER" id="PTHR40841">
    <property type="entry name" value="SIDEROPHORE TRIACETYLFUSARININE C ESTERASE"/>
    <property type="match status" value="1"/>
</dbReference>
<dbReference type="Gene3D" id="3.40.50.1820">
    <property type="entry name" value="alpha/beta hydrolase"/>
    <property type="match status" value="1"/>
</dbReference>
<proteinExistence type="inferred from homology"/>
<evidence type="ECO:0000313" key="3">
    <source>
        <dbReference type="EMBL" id="OOQ89740.1"/>
    </source>
</evidence>
<dbReference type="PANTHER" id="PTHR40841:SF2">
    <property type="entry name" value="SIDEROPHORE-DEGRADING ESTERASE (EUROFUNG)"/>
    <property type="match status" value="1"/>
</dbReference>
<dbReference type="AlphaFoldDB" id="A0A1S9RWS5"/>
<evidence type="ECO:0000256" key="1">
    <source>
        <dbReference type="ARBA" id="ARBA00005622"/>
    </source>
</evidence>
<comment type="caution">
    <text evidence="3">The sequence shown here is derived from an EMBL/GenBank/DDBJ whole genome shotgun (WGS) entry which is preliminary data.</text>
</comment>
<evidence type="ECO:0000313" key="4">
    <source>
        <dbReference type="Proteomes" id="UP000190744"/>
    </source>
</evidence>
<dbReference type="InterPro" id="IPR000801">
    <property type="entry name" value="Esterase-like"/>
</dbReference>
<dbReference type="SUPFAM" id="SSF53474">
    <property type="entry name" value="alpha/beta-Hydrolases"/>
    <property type="match status" value="1"/>
</dbReference>
<evidence type="ECO:0000256" key="2">
    <source>
        <dbReference type="ARBA" id="ARBA00022801"/>
    </source>
</evidence>